<dbReference type="Pfam" id="PF00560">
    <property type="entry name" value="LRR_1"/>
    <property type="match status" value="7"/>
</dbReference>
<protein>
    <recommendedName>
        <fullName evidence="9">Leucine-rich repeat-containing N-terminal plant-type domain-containing protein</fullName>
    </recommendedName>
</protein>
<feature type="compositionally biased region" description="Polar residues" evidence="7">
    <location>
        <begin position="581"/>
        <end position="591"/>
    </location>
</feature>
<dbReference type="PANTHER" id="PTHR46662">
    <property type="entry name" value="DI-GLUCOSE BINDING PROTEIN WITH LEUCINE-RICH REPEAT DOMAIN-CONTAINING PROTEIN"/>
    <property type="match status" value="1"/>
</dbReference>
<evidence type="ECO:0000313" key="11">
    <source>
        <dbReference type="Proteomes" id="UP001054902"/>
    </source>
</evidence>
<dbReference type="Pfam" id="PF08263">
    <property type="entry name" value="LRRNT_2"/>
    <property type="match status" value="2"/>
</dbReference>
<proteinExistence type="predicted"/>
<keyword evidence="4" id="KW-0677">Repeat</keyword>
<comment type="subcellular location">
    <subcellularLocation>
        <location evidence="1">Membrane</location>
    </subcellularLocation>
</comment>
<evidence type="ECO:0000256" key="3">
    <source>
        <dbReference type="ARBA" id="ARBA00022692"/>
    </source>
</evidence>
<evidence type="ECO:0000256" key="6">
    <source>
        <dbReference type="ARBA" id="ARBA00023136"/>
    </source>
</evidence>
<evidence type="ECO:0000256" key="8">
    <source>
        <dbReference type="SAM" id="Phobius"/>
    </source>
</evidence>
<dbReference type="EMBL" id="BLLK01000045">
    <property type="protein sequence ID" value="GFH51300.1"/>
    <property type="molecule type" value="Genomic_DNA"/>
</dbReference>
<evidence type="ECO:0000313" key="10">
    <source>
        <dbReference type="EMBL" id="GFH51300.1"/>
    </source>
</evidence>
<dbReference type="InterPro" id="IPR001611">
    <property type="entry name" value="Leu-rich_rpt"/>
</dbReference>
<dbReference type="GO" id="GO:0016020">
    <property type="term" value="C:membrane"/>
    <property type="evidence" value="ECO:0007669"/>
    <property type="project" value="UniProtKB-SubCell"/>
</dbReference>
<dbReference type="PANTHER" id="PTHR46662:SF104">
    <property type="entry name" value="GPI-ANCHORED ADHESIN-LIKE PROTEIN PGA55-RELATED"/>
    <property type="match status" value="1"/>
</dbReference>
<evidence type="ECO:0000256" key="1">
    <source>
        <dbReference type="ARBA" id="ARBA00004370"/>
    </source>
</evidence>
<evidence type="ECO:0000259" key="9">
    <source>
        <dbReference type="Pfam" id="PF08263"/>
    </source>
</evidence>
<evidence type="ECO:0000256" key="4">
    <source>
        <dbReference type="ARBA" id="ARBA00022737"/>
    </source>
</evidence>
<dbReference type="SUPFAM" id="SSF52058">
    <property type="entry name" value="L domain-like"/>
    <property type="match status" value="2"/>
</dbReference>
<feature type="region of interest" description="Disordered" evidence="7">
    <location>
        <begin position="556"/>
        <end position="654"/>
    </location>
</feature>
<dbReference type="AlphaFoldDB" id="A0AAD3CUT0"/>
<evidence type="ECO:0000256" key="7">
    <source>
        <dbReference type="SAM" id="MobiDB-lite"/>
    </source>
</evidence>
<keyword evidence="2" id="KW-0433">Leucine-rich repeat</keyword>
<feature type="compositionally biased region" description="Polar residues" evidence="7">
    <location>
        <begin position="632"/>
        <end position="643"/>
    </location>
</feature>
<sequence>MGPPNSDYLLTLIQGEEGRKWAATKNGWKNRNEDGCDWDHIECNSNKHVVSILLSGEGLSGTIPVALSVLTSLKMLRLDNNKFEGPIPRTIAAMPHLQYFDVSNNRLTGRLPYFESTFLKTINLSSNDFHGAIPNKFIATTLLEDLRMAENRLASTIPPSLFNLIKLDTLDISSNKLHGSIPNDIGKLQILKHLHLSNNFLVGPIPHTLATANPVNGLMGDLLETIQLQNNFLSGTIPLQLEYLPNLRELVLHDNKLTGEVPVTICSENINAFFYEGAPATPGRNYCDAIACPANEVALGGTDPCVSCNNAFYNPYIGQTRSCNTIVNQREILKNFYESTTDTEDGKSKWKGKNNWEDDDTFICDFTGVECDMDNHVIAIDLRGRGLKGVIPDSIGFLKYLQRLDLSDNDLEGYLPSDLQWTQLEEIDISGNKILGAIPPKLCDKSGLNGNGLSGVYSCDHIACPVGTFSPIGRDDGKPMHKCLPCHHNNPMILGNTSCRRVGMASESFGVAVLFVVLVLGLISFCGFRYSRRNRIDYGKVMERLEMQRPITAAELGDGRSIGERNGNSMRNEGHRRTRSGFGSNIELTSGQRERVPFSSLPYPEAETSSVMSRASRNSNRSNTSDDDERSLASQMSQRSNVTRDAFIDAPRLV</sequence>
<keyword evidence="3 8" id="KW-0812">Transmembrane</keyword>
<name>A0AAD3CUT0_9STRA</name>
<feature type="compositionally biased region" description="Low complexity" evidence="7">
    <location>
        <begin position="609"/>
        <end position="623"/>
    </location>
</feature>
<dbReference type="InterPro" id="IPR013210">
    <property type="entry name" value="LRR_N_plant-typ"/>
</dbReference>
<dbReference type="SMART" id="SM00369">
    <property type="entry name" value="LRR_TYP"/>
    <property type="match status" value="5"/>
</dbReference>
<dbReference type="Proteomes" id="UP001054902">
    <property type="component" value="Unassembled WGS sequence"/>
</dbReference>
<dbReference type="FunFam" id="3.80.10.10:FF:000129">
    <property type="entry name" value="Leucine-rich repeat receptor-like kinase"/>
    <property type="match status" value="1"/>
</dbReference>
<keyword evidence="11" id="KW-1185">Reference proteome</keyword>
<evidence type="ECO:0000256" key="2">
    <source>
        <dbReference type="ARBA" id="ARBA00022614"/>
    </source>
</evidence>
<feature type="domain" description="Leucine-rich repeat-containing N-terminal plant-type" evidence="9">
    <location>
        <begin position="329"/>
        <end position="372"/>
    </location>
</feature>
<gene>
    <name evidence="10" type="ORF">CTEN210_07776</name>
</gene>
<dbReference type="Gene3D" id="3.80.10.10">
    <property type="entry name" value="Ribonuclease Inhibitor"/>
    <property type="match status" value="4"/>
</dbReference>
<reference evidence="10 11" key="1">
    <citation type="journal article" date="2021" name="Sci. Rep.">
        <title>The genome of the diatom Chaetoceros tenuissimus carries an ancient integrated fragment of an extant virus.</title>
        <authorList>
            <person name="Hongo Y."/>
            <person name="Kimura K."/>
            <person name="Takaki Y."/>
            <person name="Yoshida Y."/>
            <person name="Baba S."/>
            <person name="Kobayashi G."/>
            <person name="Nagasaki K."/>
            <person name="Hano T."/>
            <person name="Tomaru Y."/>
        </authorList>
    </citation>
    <scope>NUCLEOTIDE SEQUENCE [LARGE SCALE GENOMIC DNA]</scope>
    <source>
        <strain evidence="10 11">NIES-3715</strain>
    </source>
</reference>
<feature type="domain" description="Leucine-rich repeat-containing N-terminal plant-type" evidence="9">
    <location>
        <begin position="27"/>
        <end position="44"/>
    </location>
</feature>
<feature type="transmembrane region" description="Helical" evidence="8">
    <location>
        <begin position="509"/>
        <end position="530"/>
    </location>
</feature>
<organism evidence="10 11">
    <name type="scientific">Chaetoceros tenuissimus</name>
    <dbReference type="NCBI Taxonomy" id="426638"/>
    <lineage>
        <taxon>Eukaryota</taxon>
        <taxon>Sar</taxon>
        <taxon>Stramenopiles</taxon>
        <taxon>Ochrophyta</taxon>
        <taxon>Bacillariophyta</taxon>
        <taxon>Coscinodiscophyceae</taxon>
        <taxon>Chaetocerotophycidae</taxon>
        <taxon>Chaetocerotales</taxon>
        <taxon>Chaetocerotaceae</taxon>
        <taxon>Chaetoceros</taxon>
    </lineage>
</organism>
<dbReference type="FunFam" id="3.80.10.10:FF:000041">
    <property type="entry name" value="LRR receptor-like serine/threonine-protein kinase ERECTA"/>
    <property type="match status" value="1"/>
</dbReference>
<keyword evidence="6 8" id="KW-0472">Membrane</keyword>
<comment type="caution">
    <text evidence="10">The sequence shown here is derived from an EMBL/GenBank/DDBJ whole genome shotgun (WGS) entry which is preliminary data.</text>
</comment>
<keyword evidence="5 8" id="KW-1133">Transmembrane helix</keyword>
<evidence type="ECO:0000256" key="5">
    <source>
        <dbReference type="ARBA" id="ARBA00022989"/>
    </source>
</evidence>
<accession>A0AAD3CUT0</accession>
<dbReference type="InterPro" id="IPR032675">
    <property type="entry name" value="LRR_dom_sf"/>
</dbReference>
<dbReference type="InterPro" id="IPR003591">
    <property type="entry name" value="Leu-rich_rpt_typical-subtyp"/>
</dbReference>